<evidence type="ECO:0000256" key="8">
    <source>
        <dbReference type="ARBA" id="ARBA00049309"/>
    </source>
</evidence>
<evidence type="ECO:0000256" key="4">
    <source>
        <dbReference type="ARBA" id="ARBA00014727"/>
    </source>
</evidence>
<dbReference type="Pfam" id="PF01862">
    <property type="entry name" value="PvlArgDC"/>
    <property type="match status" value="1"/>
</dbReference>
<dbReference type="InterPro" id="IPR002724">
    <property type="entry name" value="Pyruvoyl-dep_arg_deCO2ase"/>
</dbReference>
<dbReference type="RefSeq" id="WP_148133516.1">
    <property type="nucleotide sequence ID" value="NZ_CP017634.1"/>
</dbReference>
<dbReference type="GO" id="GO:0008792">
    <property type="term" value="F:arginine decarboxylase activity"/>
    <property type="evidence" value="ECO:0007669"/>
    <property type="project" value="UniProtKB-EC"/>
</dbReference>
<dbReference type="SFLD" id="SFLDF00471">
    <property type="entry name" value="Pyruvoyl-dependent_arginine_de"/>
    <property type="match status" value="1"/>
</dbReference>
<dbReference type="HAMAP" id="MF_01404">
    <property type="entry name" value="PvlArgDC"/>
    <property type="match status" value="1"/>
</dbReference>
<dbReference type="SFLD" id="SFLDG01170">
    <property type="entry name" value="Pyruvoyl-dependent_arginine_de"/>
    <property type="match status" value="1"/>
</dbReference>
<dbReference type="NCBIfam" id="TIGR00286">
    <property type="entry name" value="pyruvoyl-dependent arginine decarboxylase"/>
    <property type="match status" value="1"/>
</dbReference>
<comment type="cofactor">
    <cofactor evidence="1">
        <name>pyruvate</name>
        <dbReference type="ChEBI" id="CHEBI:15361"/>
    </cofactor>
</comment>
<evidence type="ECO:0000256" key="3">
    <source>
        <dbReference type="ARBA" id="ARBA00012426"/>
    </source>
</evidence>
<dbReference type="Gene3D" id="3.30.60.30">
    <property type="match status" value="1"/>
</dbReference>
<comment type="similarity">
    <text evidence="2">Belongs to the pyruvoyl-dependent arginine decarboxylase family.</text>
</comment>
<evidence type="ECO:0000256" key="6">
    <source>
        <dbReference type="ARBA" id="ARBA00023239"/>
    </source>
</evidence>
<dbReference type="SFLD" id="SFLDS00055">
    <property type="entry name" value="Pyruvoyl-Dependent_Histidine/A"/>
    <property type="match status" value="1"/>
</dbReference>
<dbReference type="AlphaFoldDB" id="A0A3G1KPH6"/>
<organism evidence="9 10">
    <name type="scientific">Formimonas warabiya</name>
    <dbReference type="NCBI Taxonomy" id="1761012"/>
    <lineage>
        <taxon>Bacteria</taxon>
        <taxon>Bacillati</taxon>
        <taxon>Bacillota</taxon>
        <taxon>Clostridia</taxon>
        <taxon>Eubacteriales</taxon>
        <taxon>Peptococcaceae</taxon>
        <taxon>Candidatus Formimonas</taxon>
    </lineage>
</organism>
<accession>A0A3G1KPH6</accession>
<dbReference type="PIRSF" id="PIRSF005216">
    <property type="entry name" value="Pyruvoyl-dep_arg_deCO2ase"/>
    <property type="match status" value="1"/>
</dbReference>
<dbReference type="InterPro" id="IPR016104">
    <property type="entry name" value="Pyr-dep_his/arg-deCO2ase"/>
</dbReference>
<dbReference type="PANTHER" id="PTHR40438">
    <property type="entry name" value="PYRUVOYL-DEPENDENT ARGININE DECARBOXYLASE"/>
    <property type="match status" value="1"/>
</dbReference>
<evidence type="ECO:0000256" key="2">
    <source>
        <dbReference type="ARBA" id="ARBA00008611"/>
    </source>
</evidence>
<dbReference type="PANTHER" id="PTHR40438:SF1">
    <property type="entry name" value="PYRUVOYL-DEPENDENT ARGININE DECARBOXYLASE"/>
    <property type="match status" value="1"/>
</dbReference>
<dbReference type="OrthoDB" id="9783061at2"/>
<dbReference type="GO" id="GO:0006527">
    <property type="term" value="P:L-arginine catabolic process"/>
    <property type="evidence" value="ECO:0007669"/>
    <property type="project" value="InterPro"/>
</dbReference>
<keyword evidence="7" id="KW-0670">Pyruvate</keyword>
<keyword evidence="6" id="KW-0456">Lyase</keyword>
<dbReference type="KEGG" id="fwa:DCMF_05600"/>
<gene>
    <name evidence="9" type="ORF">DCMF_05600</name>
</gene>
<evidence type="ECO:0000256" key="1">
    <source>
        <dbReference type="ARBA" id="ARBA00001928"/>
    </source>
</evidence>
<dbReference type="EC" id="4.1.1.19" evidence="3"/>
<name>A0A3G1KPH6_FORW1</name>
<evidence type="ECO:0000256" key="7">
    <source>
        <dbReference type="ARBA" id="ARBA00023317"/>
    </source>
</evidence>
<reference evidence="9 10" key="1">
    <citation type="submission" date="2016-10" db="EMBL/GenBank/DDBJ databases">
        <title>Complete Genome Sequence of Peptococcaceae strain DCMF.</title>
        <authorList>
            <person name="Edwards R.J."/>
            <person name="Holland S.I."/>
            <person name="Deshpande N.P."/>
            <person name="Wong Y.K."/>
            <person name="Ertan H."/>
            <person name="Manefield M."/>
            <person name="Russell T.L."/>
            <person name="Lee M.J."/>
        </authorList>
    </citation>
    <scope>NUCLEOTIDE SEQUENCE [LARGE SCALE GENOMIC DNA]</scope>
    <source>
        <strain evidence="9 10">DCMF</strain>
    </source>
</reference>
<keyword evidence="5" id="KW-0210">Decarboxylase</keyword>
<dbReference type="Gene3D" id="3.50.20.10">
    <property type="entry name" value="Pyruvoyl-Dependent Histidine Decarboxylase, subunit B"/>
    <property type="match status" value="1"/>
</dbReference>
<dbReference type="SUPFAM" id="SSF56271">
    <property type="entry name" value="Pyruvoyl-dependent histidine and arginine decarboxylases"/>
    <property type="match status" value="1"/>
</dbReference>
<comment type="catalytic activity">
    <reaction evidence="8">
        <text>L-arginine + H(+) = agmatine + CO2</text>
        <dbReference type="Rhea" id="RHEA:17641"/>
        <dbReference type="ChEBI" id="CHEBI:15378"/>
        <dbReference type="ChEBI" id="CHEBI:16526"/>
        <dbReference type="ChEBI" id="CHEBI:32682"/>
        <dbReference type="ChEBI" id="CHEBI:58145"/>
        <dbReference type="EC" id="4.1.1.19"/>
    </reaction>
</comment>
<evidence type="ECO:0000256" key="5">
    <source>
        <dbReference type="ARBA" id="ARBA00022793"/>
    </source>
</evidence>
<protein>
    <recommendedName>
        <fullName evidence="4">Pyruvoyl-dependent arginine decarboxylase AaxB</fullName>
        <ecNumber evidence="3">4.1.1.19</ecNumber>
    </recommendedName>
</protein>
<evidence type="ECO:0000313" key="10">
    <source>
        <dbReference type="Proteomes" id="UP000323521"/>
    </source>
</evidence>
<sequence length="153" mass="16137">MLPTPKRFTLVAGSGEGNTPLTAFDSALLNAGAGNLNLIKVSSILPPQAQYDPNLSIPPGSIVPTAFGAISSSKPGEIITAAVAVGIPEEDTFGVIMEHSGHYPKDEIEKQIKNMVMEASSFRGIPLREIKIAAAEQKVKSCASVFAGLLLWY</sequence>
<evidence type="ECO:0000313" key="9">
    <source>
        <dbReference type="EMBL" id="ATW24330.1"/>
    </source>
</evidence>
<keyword evidence="10" id="KW-1185">Reference proteome</keyword>
<dbReference type="InterPro" id="IPR016105">
    <property type="entry name" value="Pyr-dep_his/arg-deCO2ase_sand"/>
</dbReference>
<dbReference type="EMBL" id="CP017634">
    <property type="protein sequence ID" value="ATW24330.1"/>
    <property type="molecule type" value="Genomic_DNA"/>
</dbReference>
<dbReference type="Proteomes" id="UP000323521">
    <property type="component" value="Chromosome"/>
</dbReference>
<proteinExistence type="inferred from homology"/>